<dbReference type="InterPro" id="IPR002328">
    <property type="entry name" value="ADH_Zn_CS"/>
</dbReference>
<evidence type="ECO:0000256" key="10">
    <source>
        <dbReference type="ARBA" id="ARBA00049243"/>
    </source>
</evidence>
<dbReference type="GO" id="GO:0005737">
    <property type="term" value="C:cytoplasm"/>
    <property type="evidence" value="ECO:0007669"/>
    <property type="project" value="TreeGrafter"/>
</dbReference>
<accession>A0A7W3LKW6</accession>
<evidence type="ECO:0000256" key="9">
    <source>
        <dbReference type="ARBA" id="ARBA00049164"/>
    </source>
</evidence>
<dbReference type="PANTHER" id="PTHR42940:SF7">
    <property type="entry name" value="ALCOHOL DEHYDROGENASE-LIKE N-TERMINAL DOMAIN-CONTAINING PROTEIN"/>
    <property type="match status" value="1"/>
</dbReference>
<proteinExistence type="inferred from homology"/>
<dbReference type="AlphaFoldDB" id="A0A7W3LKW6"/>
<dbReference type="InterPro" id="IPR013149">
    <property type="entry name" value="ADH-like_C"/>
</dbReference>
<dbReference type="SUPFAM" id="SSF51735">
    <property type="entry name" value="NAD(P)-binding Rossmann-fold domains"/>
    <property type="match status" value="1"/>
</dbReference>
<evidence type="ECO:0000256" key="3">
    <source>
        <dbReference type="ARBA" id="ARBA00013190"/>
    </source>
</evidence>
<dbReference type="InterPro" id="IPR036291">
    <property type="entry name" value="NAD(P)-bd_dom_sf"/>
</dbReference>
<dbReference type="Pfam" id="PF08240">
    <property type="entry name" value="ADH_N"/>
    <property type="match status" value="1"/>
</dbReference>
<dbReference type="SUPFAM" id="SSF50129">
    <property type="entry name" value="GroES-like"/>
    <property type="match status" value="1"/>
</dbReference>
<dbReference type="RefSeq" id="WP_246442359.1">
    <property type="nucleotide sequence ID" value="NZ_BAAALP010000027.1"/>
</dbReference>
<evidence type="ECO:0000313" key="15">
    <source>
        <dbReference type="Proteomes" id="UP000572680"/>
    </source>
</evidence>
<name>A0A7W3LKW6_ACTNM</name>
<evidence type="ECO:0000256" key="8">
    <source>
        <dbReference type="ARBA" id="ARBA00023027"/>
    </source>
</evidence>
<comment type="cofactor">
    <cofactor evidence="1 11">
        <name>Zn(2+)</name>
        <dbReference type="ChEBI" id="CHEBI:29105"/>
    </cofactor>
</comment>
<evidence type="ECO:0000256" key="12">
    <source>
        <dbReference type="SAM" id="MobiDB-lite"/>
    </source>
</evidence>
<feature type="compositionally biased region" description="Low complexity" evidence="12">
    <location>
        <begin position="329"/>
        <end position="338"/>
    </location>
</feature>
<keyword evidence="6 11" id="KW-0862">Zinc</keyword>
<feature type="domain" description="Enoyl reductase (ER)" evidence="13">
    <location>
        <begin position="13"/>
        <end position="329"/>
    </location>
</feature>
<evidence type="ECO:0000313" key="14">
    <source>
        <dbReference type="EMBL" id="MBA8949999.1"/>
    </source>
</evidence>
<comment type="similarity">
    <text evidence="2 11">Belongs to the zinc-containing alcohol dehydrogenase family.</text>
</comment>
<dbReference type="EMBL" id="JACJIA010000002">
    <property type="protein sequence ID" value="MBA8949999.1"/>
    <property type="molecule type" value="Genomic_DNA"/>
</dbReference>
<keyword evidence="7 14" id="KW-0560">Oxidoreductase</keyword>
<evidence type="ECO:0000256" key="2">
    <source>
        <dbReference type="ARBA" id="ARBA00008072"/>
    </source>
</evidence>
<dbReference type="Proteomes" id="UP000572680">
    <property type="component" value="Unassembled WGS sequence"/>
</dbReference>
<comment type="catalytic activity">
    <reaction evidence="10">
        <text>a primary alcohol + NAD(+) = an aldehyde + NADH + H(+)</text>
        <dbReference type="Rhea" id="RHEA:10736"/>
        <dbReference type="ChEBI" id="CHEBI:15378"/>
        <dbReference type="ChEBI" id="CHEBI:15734"/>
        <dbReference type="ChEBI" id="CHEBI:17478"/>
        <dbReference type="ChEBI" id="CHEBI:57540"/>
        <dbReference type="ChEBI" id="CHEBI:57945"/>
        <dbReference type="EC" id="1.1.1.1"/>
    </reaction>
</comment>
<evidence type="ECO:0000256" key="6">
    <source>
        <dbReference type="ARBA" id="ARBA00022833"/>
    </source>
</evidence>
<protein>
    <recommendedName>
        <fullName evidence="4">Alcohol dehydrogenase</fullName>
        <ecNumber evidence="3">1.1.1.1</ecNumber>
    </recommendedName>
</protein>
<reference evidence="14 15" key="1">
    <citation type="submission" date="2020-08" db="EMBL/GenBank/DDBJ databases">
        <title>Genomic Encyclopedia of Type Strains, Phase IV (KMG-IV): sequencing the most valuable type-strain genomes for metagenomic binning, comparative biology and taxonomic classification.</title>
        <authorList>
            <person name="Goeker M."/>
        </authorList>
    </citation>
    <scope>NUCLEOTIDE SEQUENCE [LARGE SCALE GENOMIC DNA]</scope>
    <source>
        <strain evidence="14 15">DSM 44197</strain>
    </source>
</reference>
<keyword evidence="5 11" id="KW-0479">Metal-binding</keyword>
<evidence type="ECO:0000256" key="11">
    <source>
        <dbReference type="RuleBase" id="RU361277"/>
    </source>
</evidence>
<evidence type="ECO:0000256" key="5">
    <source>
        <dbReference type="ARBA" id="ARBA00022723"/>
    </source>
</evidence>
<dbReference type="Gene3D" id="3.40.50.720">
    <property type="entry name" value="NAD(P)-binding Rossmann-like Domain"/>
    <property type="match status" value="1"/>
</dbReference>
<comment type="catalytic activity">
    <reaction evidence="9">
        <text>a secondary alcohol + NAD(+) = a ketone + NADH + H(+)</text>
        <dbReference type="Rhea" id="RHEA:10740"/>
        <dbReference type="ChEBI" id="CHEBI:15378"/>
        <dbReference type="ChEBI" id="CHEBI:17087"/>
        <dbReference type="ChEBI" id="CHEBI:35681"/>
        <dbReference type="ChEBI" id="CHEBI:57540"/>
        <dbReference type="ChEBI" id="CHEBI:57945"/>
        <dbReference type="EC" id="1.1.1.1"/>
    </reaction>
</comment>
<organism evidence="14 15">
    <name type="scientific">Actinomadura namibiensis</name>
    <dbReference type="NCBI Taxonomy" id="182080"/>
    <lineage>
        <taxon>Bacteria</taxon>
        <taxon>Bacillati</taxon>
        <taxon>Actinomycetota</taxon>
        <taxon>Actinomycetes</taxon>
        <taxon>Streptosporangiales</taxon>
        <taxon>Thermomonosporaceae</taxon>
        <taxon>Actinomadura</taxon>
    </lineage>
</organism>
<keyword evidence="8" id="KW-0520">NAD</keyword>
<dbReference type="Pfam" id="PF00107">
    <property type="entry name" value="ADH_zinc_N"/>
    <property type="match status" value="1"/>
</dbReference>
<dbReference type="GO" id="GO:0004022">
    <property type="term" value="F:alcohol dehydrogenase (NAD+) activity"/>
    <property type="evidence" value="ECO:0007669"/>
    <property type="project" value="UniProtKB-EC"/>
</dbReference>
<dbReference type="PANTHER" id="PTHR42940">
    <property type="entry name" value="ALCOHOL DEHYDROGENASE 1-RELATED"/>
    <property type="match status" value="1"/>
</dbReference>
<dbReference type="GO" id="GO:0008270">
    <property type="term" value="F:zinc ion binding"/>
    <property type="evidence" value="ECO:0007669"/>
    <property type="project" value="InterPro"/>
</dbReference>
<dbReference type="Gene3D" id="3.90.180.10">
    <property type="entry name" value="Medium-chain alcohol dehydrogenases, catalytic domain"/>
    <property type="match status" value="1"/>
</dbReference>
<dbReference type="FunFam" id="3.40.50.720:FF:000039">
    <property type="entry name" value="Alcohol dehydrogenase AdhP"/>
    <property type="match status" value="1"/>
</dbReference>
<evidence type="ECO:0000259" key="13">
    <source>
        <dbReference type="SMART" id="SM00829"/>
    </source>
</evidence>
<evidence type="ECO:0000256" key="1">
    <source>
        <dbReference type="ARBA" id="ARBA00001947"/>
    </source>
</evidence>
<dbReference type="InterPro" id="IPR020843">
    <property type="entry name" value="ER"/>
</dbReference>
<dbReference type="InterPro" id="IPR011032">
    <property type="entry name" value="GroES-like_sf"/>
</dbReference>
<evidence type="ECO:0000256" key="7">
    <source>
        <dbReference type="ARBA" id="ARBA00023002"/>
    </source>
</evidence>
<dbReference type="PROSITE" id="PS00059">
    <property type="entry name" value="ADH_ZINC"/>
    <property type="match status" value="1"/>
</dbReference>
<feature type="region of interest" description="Disordered" evidence="12">
    <location>
        <begin position="329"/>
        <end position="413"/>
    </location>
</feature>
<dbReference type="EC" id="1.1.1.1" evidence="3"/>
<gene>
    <name evidence="14" type="ORF">HNR61_001612</name>
</gene>
<keyword evidence="15" id="KW-1185">Reference proteome</keyword>
<sequence length="413" mass="43400">MNVMRVAQVSAPGEKFEIVERELPEPGPGHVRVAVEAAGICRSDAGFVAGAFPGTPFPLVTGHEVAGRVDALGEGVTGWRVGDRVEVGWFGGHCGHCVPCRQGDFIDCADLRVPGWAYQGGFAEAMVAPVTALARVPDALSATEAAPLGCAGATTYNALRHGGAHPGDLVAVLGVGGLGHLGVQYANRFGYETVAIARGRDKEPLARQLGAHHYIDSTADDVAEALQRLGGARIVLGTAASSDAMSAAVGGLRPRGRLVVLGATPEPLRISPHSLIMGSRSVHGHPSGTAQDVAETMAFSALTGVRPMVETLPLDQVNDAYQRMLSGAAASAWSSPSADGERAPGSQRTHRPRPRTIGGDLRRLRPRVRLLPPIRGTTPCRRTAPSGPGPGRDRSARRMRPRRHRPIRGTRRA</sequence>
<dbReference type="InterPro" id="IPR013154">
    <property type="entry name" value="ADH-like_N"/>
</dbReference>
<evidence type="ECO:0000256" key="4">
    <source>
        <dbReference type="ARBA" id="ARBA00016352"/>
    </source>
</evidence>
<dbReference type="SMART" id="SM00829">
    <property type="entry name" value="PKS_ER"/>
    <property type="match status" value="1"/>
</dbReference>
<comment type="caution">
    <text evidence="14">The sequence shown here is derived from an EMBL/GenBank/DDBJ whole genome shotgun (WGS) entry which is preliminary data.</text>
</comment>
<feature type="compositionally biased region" description="Basic residues" evidence="12">
    <location>
        <begin position="397"/>
        <end position="413"/>
    </location>
</feature>